<dbReference type="SUPFAM" id="SSF55383">
    <property type="entry name" value="Copper amine oxidase, domain N"/>
    <property type="match status" value="1"/>
</dbReference>
<feature type="domain" description="Copper amine oxidase-like N-terminal" evidence="1">
    <location>
        <begin position="63"/>
        <end position="107"/>
    </location>
</feature>
<dbReference type="EMBL" id="SMRT01000003">
    <property type="protein sequence ID" value="TDF98633.1"/>
    <property type="molecule type" value="Genomic_DNA"/>
</dbReference>
<proteinExistence type="predicted"/>
<name>A0A4R5KS14_9BACL</name>
<evidence type="ECO:0000259" key="1">
    <source>
        <dbReference type="Pfam" id="PF07833"/>
    </source>
</evidence>
<dbReference type="InterPro" id="IPR012854">
    <property type="entry name" value="Cu_amine_oxidase-like_N"/>
</dbReference>
<dbReference type="Pfam" id="PF07833">
    <property type="entry name" value="Cu_amine_oxidN1"/>
    <property type="match status" value="1"/>
</dbReference>
<dbReference type="OrthoDB" id="2615011at2"/>
<organism evidence="2 3">
    <name type="scientific">Paenibacillus piri</name>
    <dbReference type="NCBI Taxonomy" id="2547395"/>
    <lineage>
        <taxon>Bacteria</taxon>
        <taxon>Bacillati</taxon>
        <taxon>Bacillota</taxon>
        <taxon>Bacilli</taxon>
        <taxon>Bacillales</taxon>
        <taxon>Paenibacillaceae</taxon>
        <taxon>Paenibacillus</taxon>
    </lineage>
</organism>
<dbReference type="AlphaFoldDB" id="A0A4R5KS14"/>
<comment type="caution">
    <text evidence="2">The sequence shown here is derived from an EMBL/GenBank/DDBJ whole genome shotgun (WGS) entry which is preliminary data.</text>
</comment>
<protein>
    <submittedName>
        <fullName evidence="2">Copper amine oxidase N-terminal domain-containing protein</fullName>
    </submittedName>
</protein>
<sequence length="267" mass="30055">MASHNLDKRARPLRTAKPFILVEVNMNKFVLGLSCGLVLSICHVAYASDIGKAVFFPAKYSFNGQERRLPPNYSTFNIDGDTYVPTRFLAEQMGAVVDYEEASKKINVQFPSVLEVKAEAHSARENDKFELTLLADKSIYRQNEFMNIWAELRYKGDASFDLGYSGQFIGFYVEDEQGVRSELGRILAVKPVAVLPGDVFKRNFPLWLLQQYNLDRQHPGSGPYDTSLYPSALPAGTYKIGAEVRYIDAPAYTNKTILSTEIEITVQ</sequence>
<evidence type="ECO:0000313" key="2">
    <source>
        <dbReference type="EMBL" id="TDF98633.1"/>
    </source>
</evidence>
<accession>A0A4R5KS14</accession>
<dbReference type="Proteomes" id="UP000295636">
    <property type="component" value="Unassembled WGS sequence"/>
</dbReference>
<gene>
    <name evidence="2" type="ORF">E1757_08815</name>
</gene>
<reference evidence="2 3" key="1">
    <citation type="submission" date="2019-03" db="EMBL/GenBank/DDBJ databases">
        <title>This is whole genome sequence of Paenibacillus sp MS74 strain.</title>
        <authorList>
            <person name="Trinh H.N."/>
        </authorList>
    </citation>
    <scope>NUCLEOTIDE SEQUENCE [LARGE SCALE GENOMIC DNA]</scope>
    <source>
        <strain evidence="2 3">MS74</strain>
    </source>
</reference>
<evidence type="ECO:0000313" key="3">
    <source>
        <dbReference type="Proteomes" id="UP000295636"/>
    </source>
</evidence>
<keyword evidence="3" id="KW-1185">Reference proteome</keyword>
<dbReference type="InterPro" id="IPR036582">
    <property type="entry name" value="Mao_N_sf"/>
</dbReference>